<dbReference type="VEuPathDB" id="ToxoDB:cyc_03481"/>
<dbReference type="EMBL" id="JROU02000023">
    <property type="protein sequence ID" value="OEH80645.1"/>
    <property type="molecule type" value="Genomic_DNA"/>
</dbReference>
<evidence type="ECO:0000313" key="2">
    <source>
        <dbReference type="Proteomes" id="UP000095192"/>
    </source>
</evidence>
<protein>
    <submittedName>
        <fullName evidence="1">Uncharacterized protein</fullName>
    </submittedName>
</protein>
<dbReference type="Proteomes" id="UP000095192">
    <property type="component" value="Unassembled WGS sequence"/>
</dbReference>
<comment type="caution">
    <text evidence="1">The sequence shown here is derived from an EMBL/GenBank/DDBJ whole genome shotgun (WGS) entry which is preliminary data.</text>
</comment>
<gene>
    <name evidence="1" type="ORF">cyc_03481</name>
</gene>
<evidence type="ECO:0000313" key="1">
    <source>
        <dbReference type="EMBL" id="OEH80645.1"/>
    </source>
</evidence>
<proteinExistence type="predicted"/>
<sequence>MNTASGSVPASAPFVSAVNQRERLAASAGAEAPTGAEKDEDPVVLEELILLDFPEFSFSPCLKKGGRRVVRDLQAAQPALTQARGAWLLMQRKAFPDAGGSVLRESAYQ</sequence>
<reference evidence="1 2" key="1">
    <citation type="journal article" date="2016" name="BMC Genomics">
        <title>Comparative genomics reveals Cyclospora cayetanensis possesses coccidia-like metabolism and invasion components but unique surface antigens.</title>
        <authorList>
            <person name="Liu S."/>
            <person name="Wang L."/>
            <person name="Zheng H."/>
            <person name="Xu Z."/>
            <person name="Roellig D.M."/>
            <person name="Li N."/>
            <person name="Frace M.A."/>
            <person name="Tang K."/>
            <person name="Arrowood M.J."/>
            <person name="Moss D.M."/>
            <person name="Zhang L."/>
            <person name="Feng Y."/>
            <person name="Xiao L."/>
        </authorList>
    </citation>
    <scope>NUCLEOTIDE SEQUENCE [LARGE SCALE GENOMIC DNA]</scope>
    <source>
        <strain evidence="1 2">CHN_HEN01</strain>
    </source>
</reference>
<name>A0A1D3DB39_9EIME</name>
<dbReference type="AlphaFoldDB" id="A0A1D3DB39"/>
<organism evidence="1 2">
    <name type="scientific">Cyclospora cayetanensis</name>
    <dbReference type="NCBI Taxonomy" id="88456"/>
    <lineage>
        <taxon>Eukaryota</taxon>
        <taxon>Sar</taxon>
        <taxon>Alveolata</taxon>
        <taxon>Apicomplexa</taxon>
        <taxon>Conoidasida</taxon>
        <taxon>Coccidia</taxon>
        <taxon>Eucoccidiorida</taxon>
        <taxon>Eimeriorina</taxon>
        <taxon>Eimeriidae</taxon>
        <taxon>Cyclospora</taxon>
    </lineage>
</organism>
<accession>A0A1D3DB39</accession>
<dbReference type="InParanoid" id="A0A1D3DB39"/>
<keyword evidence="2" id="KW-1185">Reference proteome</keyword>